<gene>
    <name evidence="2" type="ORF">H4R20_000535</name>
</gene>
<sequence>MPKANDAVVAQPAKQPVKQPTKRSAKRPVKQPDSQESLDTHPSSPIPVPVSTAETAKLTDSAIDKAVFLRKYAENALQQAKEGSPEDYHKLVKLFAYSRRASPLT</sequence>
<comment type="caution">
    <text evidence="2">The sequence shown here is derived from an EMBL/GenBank/DDBJ whole genome shotgun (WGS) entry which is preliminary data.</text>
</comment>
<feature type="compositionally biased region" description="Basic residues" evidence="1">
    <location>
        <begin position="20"/>
        <end position="29"/>
    </location>
</feature>
<evidence type="ECO:0000256" key="1">
    <source>
        <dbReference type="SAM" id="MobiDB-lite"/>
    </source>
</evidence>
<keyword evidence="3" id="KW-1185">Reference proteome</keyword>
<feature type="compositionally biased region" description="Polar residues" evidence="1">
    <location>
        <begin position="32"/>
        <end position="43"/>
    </location>
</feature>
<organism evidence="2 3">
    <name type="scientific">Coemansia guatemalensis</name>
    <dbReference type="NCBI Taxonomy" id="2761395"/>
    <lineage>
        <taxon>Eukaryota</taxon>
        <taxon>Fungi</taxon>
        <taxon>Fungi incertae sedis</taxon>
        <taxon>Zoopagomycota</taxon>
        <taxon>Kickxellomycotina</taxon>
        <taxon>Kickxellomycetes</taxon>
        <taxon>Kickxellales</taxon>
        <taxon>Kickxellaceae</taxon>
        <taxon>Coemansia</taxon>
    </lineage>
</organism>
<protein>
    <submittedName>
        <fullName evidence="2">Uncharacterized protein</fullName>
    </submittedName>
</protein>
<accession>A0A9W8I3L9</accession>
<dbReference type="EMBL" id="JANBUO010000018">
    <property type="protein sequence ID" value="KAJ2808890.1"/>
    <property type="molecule type" value="Genomic_DNA"/>
</dbReference>
<feature type="non-terminal residue" evidence="2">
    <location>
        <position position="105"/>
    </location>
</feature>
<feature type="region of interest" description="Disordered" evidence="1">
    <location>
        <begin position="1"/>
        <end position="52"/>
    </location>
</feature>
<proteinExistence type="predicted"/>
<dbReference type="Proteomes" id="UP001140094">
    <property type="component" value="Unassembled WGS sequence"/>
</dbReference>
<dbReference type="AlphaFoldDB" id="A0A9W8I3L9"/>
<reference evidence="2" key="1">
    <citation type="submission" date="2022-07" db="EMBL/GenBank/DDBJ databases">
        <title>Phylogenomic reconstructions and comparative analyses of Kickxellomycotina fungi.</title>
        <authorList>
            <person name="Reynolds N.K."/>
            <person name="Stajich J.E."/>
            <person name="Barry K."/>
            <person name="Grigoriev I.V."/>
            <person name="Crous P."/>
            <person name="Smith M.E."/>
        </authorList>
    </citation>
    <scope>NUCLEOTIDE SEQUENCE</scope>
    <source>
        <strain evidence="2">NRRL 1565</strain>
    </source>
</reference>
<evidence type="ECO:0000313" key="2">
    <source>
        <dbReference type="EMBL" id="KAJ2808890.1"/>
    </source>
</evidence>
<evidence type="ECO:0000313" key="3">
    <source>
        <dbReference type="Proteomes" id="UP001140094"/>
    </source>
</evidence>
<name>A0A9W8I3L9_9FUNG</name>